<proteinExistence type="predicted"/>
<dbReference type="AlphaFoldDB" id="A0A0C9YPK9"/>
<keyword evidence="2" id="KW-1185">Reference proteome</keyword>
<dbReference type="HOGENOM" id="CLU_2038951_0_0_1"/>
<evidence type="ECO:0000313" key="1">
    <source>
        <dbReference type="EMBL" id="KIK26975.1"/>
    </source>
</evidence>
<reference evidence="2" key="2">
    <citation type="submission" date="2015-01" db="EMBL/GenBank/DDBJ databases">
        <title>Evolutionary Origins and Diversification of the Mycorrhizal Mutualists.</title>
        <authorList>
            <consortium name="DOE Joint Genome Institute"/>
            <consortium name="Mycorrhizal Genomics Consortium"/>
            <person name="Kohler A."/>
            <person name="Kuo A."/>
            <person name="Nagy L.G."/>
            <person name="Floudas D."/>
            <person name="Copeland A."/>
            <person name="Barry K.W."/>
            <person name="Cichocki N."/>
            <person name="Veneault-Fourrey C."/>
            <person name="LaButti K."/>
            <person name="Lindquist E.A."/>
            <person name="Lipzen A."/>
            <person name="Lundell T."/>
            <person name="Morin E."/>
            <person name="Murat C."/>
            <person name="Riley R."/>
            <person name="Ohm R."/>
            <person name="Sun H."/>
            <person name="Tunlid A."/>
            <person name="Henrissat B."/>
            <person name="Grigoriev I.V."/>
            <person name="Hibbett D.S."/>
            <person name="Martin F."/>
        </authorList>
    </citation>
    <scope>NUCLEOTIDE SEQUENCE [LARGE SCALE GENOMIC DNA]</scope>
    <source>
        <strain evidence="2">441</strain>
    </source>
</reference>
<dbReference type="EMBL" id="KN833698">
    <property type="protein sequence ID" value="KIK26975.1"/>
    <property type="molecule type" value="Genomic_DNA"/>
</dbReference>
<protein>
    <submittedName>
        <fullName evidence="1">Uncharacterized protein</fullName>
    </submittedName>
</protein>
<dbReference type="Proteomes" id="UP000054018">
    <property type="component" value="Unassembled WGS sequence"/>
</dbReference>
<sequence>MLSEEFDAWKFSPDESITFYDVPWPVLHAPSRLTVEDVDWSAVEAFFDAVKSQMRLQDYKAFVEKSHRRFHPDRWRARNVWLAIRDDVERGFLEVAANTVAQAITPIWRGLKTHDVRGYQS</sequence>
<name>A0A0C9YPK9_9AGAM</name>
<evidence type="ECO:0000313" key="2">
    <source>
        <dbReference type="Proteomes" id="UP000054018"/>
    </source>
</evidence>
<organism evidence="1 2">
    <name type="scientific">Pisolithus microcarpus 441</name>
    <dbReference type="NCBI Taxonomy" id="765257"/>
    <lineage>
        <taxon>Eukaryota</taxon>
        <taxon>Fungi</taxon>
        <taxon>Dikarya</taxon>
        <taxon>Basidiomycota</taxon>
        <taxon>Agaricomycotina</taxon>
        <taxon>Agaricomycetes</taxon>
        <taxon>Agaricomycetidae</taxon>
        <taxon>Boletales</taxon>
        <taxon>Sclerodermatineae</taxon>
        <taxon>Pisolithaceae</taxon>
        <taxon>Pisolithus</taxon>
    </lineage>
</organism>
<gene>
    <name evidence="1" type="ORF">PISMIDRAFT_675280</name>
</gene>
<reference evidence="1 2" key="1">
    <citation type="submission" date="2014-04" db="EMBL/GenBank/DDBJ databases">
        <authorList>
            <consortium name="DOE Joint Genome Institute"/>
            <person name="Kuo A."/>
            <person name="Kohler A."/>
            <person name="Costa M.D."/>
            <person name="Nagy L.G."/>
            <person name="Floudas D."/>
            <person name="Copeland A."/>
            <person name="Barry K.W."/>
            <person name="Cichocki N."/>
            <person name="Veneault-Fourrey C."/>
            <person name="LaButti K."/>
            <person name="Lindquist E.A."/>
            <person name="Lipzen A."/>
            <person name="Lundell T."/>
            <person name="Morin E."/>
            <person name="Murat C."/>
            <person name="Sun H."/>
            <person name="Tunlid A."/>
            <person name="Henrissat B."/>
            <person name="Grigoriev I.V."/>
            <person name="Hibbett D.S."/>
            <person name="Martin F."/>
            <person name="Nordberg H.P."/>
            <person name="Cantor M.N."/>
            <person name="Hua S.X."/>
        </authorList>
    </citation>
    <scope>NUCLEOTIDE SEQUENCE [LARGE SCALE GENOMIC DNA]</scope>
    <source>
        <strain evidence="1 2">441</strain>
    </source>
</reference>
<accession>A0A0C9YPK9</accession>
<dbReference type="OrthoDB" id="3265210at2759"/>
<dbReference type="STRING" id="765257.A0A0C9YPK9"/>